<keyword evidence="2 9" id="KW-1003">Cell membrane</keyword>
<name>A0A1S1Q4C5_9ACTN</name>
<feature type="active site" evidence="9">
    <location>
        <position position="171"/>
    </location>
</feature>
<sequence length="243" mass="24019">MDKGVPYRNTQYGSTVNAGAAGVGAPGAADAGGGAPSGDAAVKPGRDRLVTSHRAVLVVALTSLCLIVLDIGTKLLAVAQLTGRAPIEIIPGVLDLRLTRNSGAAFSLAGGATVILSLIALAVVAVVVVTARRLASIGWAFVFGAMVGGALGNLIDRLFRAPGPLRGHVVDFVHIHHWPIFNVADSAIVCGGVLAVILSLRGIGLDGTRLSAAPPPDPGSAEPAGPSGPAGPSHAGGPGPGDA</sequence>
<comment type="pathway">
    <text evidence="9">Protein modification; lipoprotein biosynthesis (signal peptide cleavage).</text>
</comment>
<keyword evidence="5 9" id="KW-0064">Aspartyl protease</keyword>
<organism evidence="13 14">
    <name type="scientific">Parafrankia soli</name>
    <dbReference type="NCBI Taxonomy" id="2599596"/>
    <lineage>
        <taxon>Bacteria</taxon>
        <taxon>Bacillati</taxon>
        <taxon>Actinomycetota</taxon>
        <taxon>Actinomycetes</taxon>
        <taxon>Frankiales</taxon>
        <taxon>Frankiaceae</taxon>
        <taxon>Parafrankia</taxon>
    </lineage>
</organism>
<comment type="similarity">
    <text evidence="1 9 11">Belongs to the peptidase A8 family.</text>
</comment>
<keyword evidence="14" id="KW-1185">Reference proteome</keyword>
<reference evidence="14" key="1">
    <citation type="submission" date="2016-07" db="EMBL/GenBank/DDBJ databases">
        <title>Frankia sp. NRRL B-16219 Genome sequencing.</title>
        <authorList>
            <person name="Ghodhbane-Gtari F."/>
            <person name="Swanson E."/>
            <person name="Gueddou A."/>
            <person name="Louati M."/>
            <person name="Nouioui I."/>
            <person name="Hezbri K."/>
            <person name="Abebe-Akele F."/>
            <person name="Simpson S."/>
            <person name="Morris K."/>
            <person name="Thomas K."/>
            <person name="Gtari M."/>
            <person name="Tisa L.S."/>
        </authorList>
    </citation>
    <scope>NUCLEOTIDE SEQUENCE [LARGE SCALE GENOMIC DNA]</scope>
    <source>
        <strain evidence="14">NRRL B-16219</strain>
    </source>
</reference>
<dbReference type="PANTHER" id="PTHR33695:SF1">
    <property type="entry name" value="LIPOPROTEIN SIGNAL PEPTIDASE"/>
    <property type="match status" value="1"/>
</dbReference>
<dbReference type="PANTHER" id="PTHR33695">
    <property type="entry name" value="LIPOPROTEIN SIGNAL PEPTIDASE"/>
    <property type="match status" value="1"/>
</dbReference>
<comment type="function">
    <text evidence="9 10">This protein specifically catalyzes the removal of signal peptides from prolipoproteins.</text>
</comment>
<feature type="compositionally biased region" description="Low complexity" evidence="12">
    <location>
        <begin position="219"/>
        <end position="233"/>
    </location>
</feature>
<comment type="caution">
    <text evidence="13">The sequence shown here is derived from an EMBL/GenBank/DDBJ whole genome shotgun (WGS) entry which is preliminary data.</text>
</comment>
<keyword evidence="8 9" id="KW-0472">Membrane</keyword>
<feature type="transmembrane region" description="Helical" evidence="9">
    <location>
        <begin position="104"/>
        <end position="129"/>
    </location>
</feature>
<evidence type="ECO:0000256" key="8">
    <source>
        <dbReference type="ARBA" id="ARBA00023136"/>
    </source>
</evidence>
<feature type="region of interest" description="Disordered" evidence="12">
    <location>
        <begin position="211"/>
        <end position="243"/>
    </location>
</feature>
<dbReference type="InterPro" id="IPR001872">
    <property type="entry name" value="Peptidase_A8"/>
</dbReference>
<dbReference type="AlphaFoldDB" id="A0A1S1Q4C5"/>
<evidence type="ECO:0000256" key="10">
    <source>
        <dbReference type="RuleBase" id="RU000594"/>
    </source>
</evidence>
<gene>
    <name evidence="9" type="primary">lspA</name>
    <name evidence="13" type="ORF">BBK14_04180</name>
</gene>
<evidence type="ECO:0000256" key="5">
    <source>
        <dbReference type="ARBA" id="ARBA00022750"/>
    </source>
</evidence>
<evidence type="ECO:0000313" key="14">
    <source>
        <dbReference type="Proteomes" id="UP000179769"/>
    </source>
</evidence>
<dbReference type="PROSITE" id="PS00855">
    <property type="entry name" value="SPASE_II"/>
    <property type="match status" value="1"/>
</dbReference>
<feature type="transmembrane region" description="Helical" evidence="9">
    <location>
        <begin position="55"/>
        <end position="77"/>
    </location>
</feature>
<keyword evidence="7 9" id="KW-1133">Transmembrane helix</keyword>
<dbReference type="GO" id="GO:0006508">
    <property type="term" value="P:proteolysis"/>
    <property type="evidence" value="ECO:0007669"/>
    <property type="project" value="UniProtKB-KW"/>
</dbReference>
<dbReference type="OrthoDB" id="4308908at2"/>
<dbReference type="NCBIfam" id="TIGR00077">
    <property type="entry name" value="lspA"/>
    <property type="match status" value="1"/>
</dbReference>
<dbReference type="GO" id="GO:0004190">
    <property type="term" value="F:aspartic-type endopeptidase activity"/>
    <property type="evidence" value="ECO:0007669"/>
    <property type="project" value="UniProtKB-UniRule"/>
</dbReference>
<dbReference type="UniPathway" id="UPA00665"/>
<dbReference type="Pfam" id="PF01252">
    <property type="entry name" value="Peptidase_A8"/>
    <property type="match status" value="1"/>
</dbReference>
<accession>A0A1S1Q4C5</accession>
<evidence type="ECO:0000313" key="13">
    <source>
        <dbReference type="EMBL" id="OHV28419.1"/>
    </source>
</evidence>
<comment type="subcellular location">
    <subcellularLocation>
        <location evidence="9">Cell membrane</location>
        <topology evidence="9">Multi-pass membrane protein</topology>
    </subcellularLocation>
</comment>
<dbReference type="HAMAP" id="MF_00161">
    <property type="entry name" value="LspA"/>
    <property type="match status" value="1"/>
</dbReference>
<evidence type="ECO:0000256" key="6">
    <source>
        <dbReference type="ARBA" id="ARBA00022801"/>
    </source>
</evidence>
<feature type="compositionally biased region" description="Gly residues" evidence="12">
    <location>
        <begin position="234"/>
        <end position="243"/>
    </location>
</feature>
<feature type="active site" evidence="9">
    <location>
        <position position="185"/>
    </location>
</feature>
<dbReference type="GO" id="GO:0005886">
    <property type="term" value="C:plasma membrane"/>
    <property type="evidence" value="ECO:0007669"/>
    <property type="project" value="UniProtKB-SubCell"/>
</dbReference>
<evidence type="ECO:0000256" key="11">
    <source>
        <dbReference type="RuleBase" id="RU004181"/>
    </source>
</evidence>
<evidence type="ECO:0000256" key="1">
    <source>
        <dbReference type="ARBA" id="ARBA00006139"/>
    </source>
</evidence>
<feature type="transmembrane region" description="Helical" evidence="9">
    <location>
        <begin position="175"/>
        <end position="200"/>
    </location>
</feature>
<evidence type="ECO:0000256" key="2">
    <source>
        <dbReference type="ARBA" id="ARBA00022475"/>
    </source>
</evidence>
<keyword evidence="4 9" id="KW-0812">Transmembrane</keyword>
<comment type="catalytic activity">
    <reaction evidence="9 10">
        <text>Release of signal peptides from bacterial membrane prolipoproteins. Hydrolyzes -Xaa-Yaa-Zaa-|-(S,diacylglyceryl)Cys-, in which Xaa is hydrophobic (preferably Leu), and Yaa (Ala or Ser) and Zaa (Gly or Ala) have small, neutral side chains.</text>
        <dbReference type="EC" id="3.4.23.36"/>
    </reaction>
</comment>
<evidence type="ECO:0000256" key="9">
    <source>
        <dbReference type="HAMAP-Rule" id="MF_00161"/>
    </source>
</evidence>
<dbReference type="PRINTS" id="PR00781">
    <property type="entry name" value="LIPOSIGPTASE"/>
</dbReference>
<keyword evidence="6 9" id="KW-0378">Hydrolase</keyword>
<evidence type="ECO:0000256" key="7">
    <source>
        <dbReference type="ARBA" id="ARBA00022989"/>
    </source>
</evidence>
<evidence type="ECO:0000256" key="4">
    <source>
        <dbReference type="ARBA" id="ARBA00022692"/>
    </source>
</evidence>
<keyword evidence="3 9" id="KW-0645">Protease</keyword>
<feature type="transmembrane region" description="Helical" evidence="9">
    <location>
        <begin position="136"/>
        <end position="155"/>
    </location>
</feature>
<dbReference type="Proteomes" id="UP000179769">
    <property type="component" value="Unassembled WGS sequence"/>
</dbReference>
<protein>
    <recommendedName>
        <fullName evidence="9">Lipoprotein signal peptidase</fullName>
        <ecNumber evidence="9">3.4.23.36</ecNumber>
    </recommendedName>
    <alternativeName>
        <fullName evidence="9">Prolipoprotein signal peptidase</fullName>
    </alternativeName>
    <alternativeName>
        <fullName evidence="9">Signal peptidase II</fullName>
        <shortName evidence="9">SPase II</shortName>
    </alternativeName>
</protein>
<evidence type="ECO:0000256" key="3">
    <source>
        <dbReference type="ARBA" id="ARBA00022670"/>
    </source>
</evidence>
<dbReference type="EMBL" id="MAXA01000213">
    <property type="protein sequence ID" value="OHV28419.1"/>
    <property type="molecule type" value="Genomic_DNA"/>
</dbReference>
<proteinExistence type="inferred from homology"/>
<evidence type="ECO:0000256" key="12">
    <source>
        <dbReference type="SAM" id="MobiDB-lite"/>
    </source>
</evidence>
<dbReference type="EC" id="3.4.23.36" evidence="9"/>